<evidence type="ECO:0000256" key="1">
    <source>
        <dbReference type="ARBA" id="ARBA00004048"/>
    </source>
</evidence>
<dbReference type="InterPro" id="IPR031733">
    <property type="entry name" value="Dynein_attach_N"/>
</dbReference>
<keyword evidence="9" id="KW-0966">Cell projection</keyword>
<keyword evidence="5" id="KW-0963">Cytoplasm</keyword>
<evidence type="ECO:0000256" key="6">
    <source>
        <dbReference type="ARBA" id="ARBA00022794"/>
    </source>
</evidence>
<dbReference type="InterPro" id="IPR042422">
    <property type="entry name" value="CC103"/>
</dbReference>
<feature type="non-terminal residue" evidence="13">
    <location>
        <position position="1"/>
    </location>
</feature>
<name>A0A1B6IM91_9HEMI</name>
<reference evidence="13" key="1">
    <citation type="submission" date="2015-11" db="EMBL/GenBank/DDBJ databases">
        <title>De novo transcriptome assembly of four potential Pierce s Disease insect vectors from Arizona vineyards.</title>
        <authorList>
            <person name="Tassone E.E."/>
        </authorList>
    </citation>
    <scope>NUCLEOTIDE SEQUENCE</scope>
</reference>
<comment type="subcellular location">
    <subcellularLocation>
        <location evidence="2">Cell projection</location>
        <location evidence="2">Cilium</location>
        <location evidence="2">Flagellum</location>
    </subcellularLocation>
    <subcellularLocation>
        <location evidence="3">Cytoplasm</location>
    </subcellularLocation>
</comment>
<evidence type="ECO:0000259" key="12">
    <source>
        <dbReference type="Pfam" id="PF15867"/>
    </source>
</evidence>
<dbReference type="Pfam" id="PF15867">
    <property type="entry name" value="Dynein_attach_N"/>
    <property type="match status" value="1"/>
</dbReference>
<dbReference type="GO" id="GO:0003351">
    <property type="term" value="P:epithelial cilium movement involved in extracellular fluid movement"/>
    <property type="evidence" value="ECO:0007669"/>
    <property type="project" value="TreeGrafter"/>
</dbReference>
<dbReference type="GO" id="GO:0007368">
    <property type="term" value="P:determination of left/right symmetry"/>
    <property type="evidence" value="ECO:0007669"/>
    <property type="project" value="TreeGrafter"/>
</dbReference>
<evidence type="ECO:0000256" key="4">
    <source>
        <dbReference type="ARBA" id="ARBA00011738"/>
    </source>
</evidence>
<evidence type="ECO:0008006" key="14">
    <source>
        <dbReference type="Google" id="ProtNLM"/>
    </source>
</evidence>
<keyword evidence="8" id="KW-0969">Cilium</keyword>
<feature type="domain" description="Dynein attachment factor N-terminal" evidence="12">
    <location>
        <begin position="22"/>
        <end position="92"/>
    </location>
</feature>
<dbReference type="EMBL" id="GECU01019680">
    <property type="protein sequence ID" value="JAS88026.1"/>
    <property type="molecule type" value="Transcribed_RNA"/>
</dbReference>
<dbReference type="PANTHER" id="PTHR28572:SF1">
    <property type="entry name" value="COILED-COIL DOMAIN-CONTAINING PROTEIN 103"/>
    <property type="match status" value="1"/>
</dbReference>
<dbReference type="GO" id="GO:0036159">
    <property type="term" value="P:inner dynein arm assembly"/>
    <property type="evidence" value="ECO:0007669"/>
    <property type="project" value="TreeGrafter"/>
</dbReference>
<keyword evidence="6" id="KW-0970">Cilium biogenesis/degradation</keyword>
<evidence type="ECO:0000256" key="9">
    <source>
        <dbReference type="ARBA" id="ARBA00023273"/>
    </source>
</evidence>
<evidence type="ECO:0000256" key="5">
    <source>
        <dbReference type="ARBA" id="ARBA00022490"/>
    </source>
</evidence>
<feature type="domain" description="RNA-polymerase II-associated protein 3-like C-terminal" evidence="11">
    <location>
        <begin position="128"/>
        <end position="211"/>
    </location>
</feature>
<accession>A0A1B6IM91</accession>
<evidence type="ECO:0000256" key="3">
    <source>
        <dbReference type="ARBA" id="ARBA00004496"/>
    </source>
</evidence>
<evidence type="ECO:0000256" key="7">
    <source>
        <dbReference type="ARBA" id="ARBA00022846"/>
    </source>
</evidence>
<evidence type="ECO:0000259" key="11">
    <source>
        <dbReference type="Pfam" id="PF13877"/>
    </source>
</evidence>
<proteinExistence type="inferred from homology"/>
<comment type="function">
    <text evidence="1">Dynein-attachment factor required for cilia motility.</text>
</comment>
<dbReference type="GO" id="GO:0031514">
    <property type="term" value="C:motile cilium"/>
    <property type="evidence" value="ECO:0007669"/>
    <property type="project" value="UniProtKB-SubCell"/>
</dbReference>
<organism evidence="13">
    <name type="scientific">Homalodisca liturata</name>
    <dbReference type="NCBI Taxonomy" id="320908"/>
    <lineage>
        <taxon>Eukaryota</taxon>
        <taxon>Metazoa</taxon>
        <taxon>Ecdysozoa</taxon>
        <taxon>Arthropoda</taxon>
        <taxon>Hexapoda</taxon>
        <taxon>Insecta</taxon>
        <taxon>Pterygota</taxon>
        <taxon>Neoptera</taxon>
        <taxon>Paraneoptera</taxon>
        <taxon>Hemiptera</taxon>
        <taxon>Auchenorrhyncha</taxon>
        <taxon>Membracoidea</taxon>
        <taxon>Cicadellidae</taxon>
        <taxon>Cicadellinae</taxon>
        <taxon>Proconiini</taxon>
        <taxon>Homalodisca</taxon>
    </lineage>
</organism>
<keyword evidence="7" id="KW-0282">Flagellum</keyword>
<evidence type="ECO:0000256" key="8">
    <source>
        <dbReference type="ARBA" id="ARBA00023069"/>
    </source>
</evidence>
<evidence type="ECO:0000256" key="2">
    <source>
        <dbReference type="ARBA" id="ARBA00004230"/>
    </source>
</evidence>
<dbReference type="GO" id="GO:0036157">
    <property type="term" value="C:outer dynein arm"/>
    <property type="evidence" value="ECO:0007669"/>
    <property type="project" value="InterPro"/>
</dbReference>
<evidence type="ECO:0000256" key="10">
    <source>
        <dbReference type="ARBA" id="ARBA00049986"/>
    </source>
</evidence>
<comment type="similarity">
    <text evidence="10">Belongs to the DNAAF19/PR46b family.</text>
</comment>
<evidence type="ECO:0000313" key="13">
    <source>
        <dbReference type="EMBL" id="JAS88026.1"/>
    </source>
</evidence>
<dbReference type="InterPro" id="IPR025986">
    <property type="entry name" value="RPAP3-like_C"/>
</dbReference>
<dbReference type="PANTHER" id="PTHR28572">
    <property type="entry name" value="COILED-COIL DOMAIN-CONTAINING PROTEIN 103"/>
    <property type="match status" value="1"/>
</dbReference>
<protein>
    <recommendedName>
        <fullName evidence="14">Dynein attachment factor N-terminal domain-containing protein</fullName>
    </recommendedName>
</protein>
<dbReference type="Pfam" id="PF13877">
    <property type="entry name" value="RPAP3_C"/>
    <property type="match status" value="1"/>
</dbReference>
<dbReference type="AlphaFoldDB" id="A0A1B6IM91"/>
<sequence>YYCHFVSPYVYTISFMSNISEVDFKELEKELKESIKEDKKYWRENDAKLRAVNQNVSTYEEFRDMVKAAHLKPLEKSERLGADNRQKGCIWNSFVDRKPDLPPLKNMEIENVLNDIRNDDESVTGFRYVRKFSLLRTNEERYKLLMKTGTEELGNIFKTEIPTGVLGRIVEALLCFMPAVNEIIFVTQVLEILSKTKRFTITLDFLTREEKDFCSKLMGKLDESLKDNQQDLAEQGVTEWTITTLRSKYKV</sequence>
<dbReference type="GO" id="GO:0005576">
    <property type="term" value="C:extracellular region"/>
    <property type="evidence" value="ECO:0007669"/>
    <property type="project" value="GOC"/>
</dbReference>
<comment type="subunit">
    <text evidence="4">Homodimer.</text>
</comment>
<gene>
    <name evidence="13" type="ORF">g.40068</name>
</gene>